<dbReference type="InterPro" id="IPR036138">
    <property type="entry name" value="PBP_dimer_sf"/>
</dbReference>
<evidence type="ECO:0000256" key="7">
    <source>
        <dbReference type="ARBA" id="ARBA00022692"/>
    </source>
</evidence>
<dbReference type="EC" id="3.4.16.4" evidence="16"/>
<keyword evidence="4 16" id="KW-0132">Cell division</keyword>
<evidence type="ECO:0000256" key="12">
    <source>
        <dbReference type="ARBA" id="ARBA00023136"/>
    </source>
</evidence>
<dbReference type="Gene3D" id="3.40.710.10">
    <property type="entry name" value="DD-peptidase/beta-lactamase superfamily"/>
    <property type="match status" value="1"/>
</dbReference>
<keyword evidence="11 16" id="KW-1133">Transmembrane helix</keyword>
<keyword evidence="12 16" id="KW-0472">Membrane</keyword>
<gene>
    <name evidence="16" type="primary">ftsI</name>
    <name evidence="20" type="ORF">ACFOM9_01100</name>
</gene>
<evidence type="ECO:0000256" key="16">
    <source>
        <dbReference type="HAMAP-Rule" id="MF_02080"/>
    </source>
</evidence>
<keyword evidence="9 16" id="KW-0133">Cell shape</keyword>
<evidence type="ECO:0000256" key="3">
    <source>
        <dbReference type="ARBA" id="ARBA00022519"/>
    </source>
</evidence>
<dbReference type="RefSeq" id="WP_386705378.1">
    <property type="nucleotide sequence ID" value="NZ_JBHRYF010000001.1"/>
</dbReference>
<dbReference type="Gene3D" id="3.90.1310.10">
    <property type="entry name" value="Penicillin-binding protein 2a (Domain 2)"/>
    <property type="match status" value="1"/>
</dbReference>
<dbReference type="PANTHER" id="PTHR30627">
    <property type="entry name" value="PEPTIDOGLYCAN D,D-TRANSPEPTIDASE"/>
    <property type="match status" value="1"/>
</dbReference>
<dbReference type="InterPro" id="IPR012338">
    <property type="entry name" value="Beta-lactam/transpept-like"/>
</dbReference>
<comment type="pathway">
    <text evidence="16">Cell wall biogenesis; peptidoglycan biosynthesis.</text>
</comment>
<feature type="compositionally biased region" description="Low complexity" evidence="17">
    <location>
        <begin position="630"/>
        <end position="667"/>
    </location>
</feature>
<keyword evidence="2 16" id="KW-1003">Cell membrane</keyword>
<evidence type="ECO:0000313" key="20">
    <source>
        <dbReference type="EMBL" id="MFC3658672.1"/>
    </source>
</evidence>
<reference evidence="21" key="1">
    <citation type="journal article" date="2019" name="Int. J. Syst. Evol. Microbiol.">
        <title>The Global Catalogue of Microorganisms (GCM) 10K type strain sequencing project: providing services to taxonomists for standard genome sequencing and annotation.</title>
        <authorList>
            <consortium name="The Broad Institute Genomics Platform"/>
            <consortium name="The Broad Institute Genome Sequencing Center for Infectious Disease"/>
            <person name="Wu L."/>
            <person name="Ma J."/>
        </authorList>
    </citation>
    <scope>NUCLEOTIDE SEQUENCE [LARGE SCALE GENOMIC DNA]</scope>
    <source>
        <strain evidence="21">KCTC 42211</strain>
    </source>
</reference>
<keyword evidence="13 16" id="KW-0717">Septation</keyword>
<evidence type="ECO:0000256" key="9">
    <source>
        <dbReference type="ARBA" id="ARBA00022960"/>
    </source>
</evidence>
<evidence type="ECO:0000256" key="6">
    <source>
        <dbReference type="ARBA" id="ARBA00022670"/>
    </source>
</evidence>
<evidence type="ECO:0000256" key="15">
    <source>
        <dbReference type="ARBA" id="ARBA00023316"/>
    </source>
</evidence>
<dbReference type="Pfam" id="PF00905">
    <property type="entry name" value="Transpeptidase"/>
    <property type="match status" value="1"/>
</dbReference>
<keyword evidence="10 16" id="KW-0573">Peptidoglycan synthesis</keyword>
<name>A0ABV7UQR9_9GAMM</name>
<evidence type="ECO:0000256" key="17">
    <source>
        <dbReference type="SAM" id="MobiDB-lite"/>
    </source>
</evidence>
<evidence type="ECO:0000256" key="13">
    <source>
        <dbReference type="ARBA" id="ARBA00023210"/>
    </source>
</evidence>
<comment type="function">
    <text evidence="16">Catalyzes cross-linking of the peptidoglycan cell wall at the division septum.</text>
</comment>
<dbReference type="PANTHER" id="PTHR30627:SF1">
    <property type="entry name" value="PEPTIDOGLYCAN D,D-TRANSPEPTIDASE FTSI"/>
    <property type="match status" value="1"/>
</dbReference>
<dbReference type="Pfam" id="PF03717">
    <property type="entry name" value="PBP_dimer"/>
    <property type="match status" value="1"/>
</dbReference>
<dbReference type="InterPro" id="IPR005311">
    <property type="entry name" value="PBP_dimer"/>
</dbReference>
<evidence type="ECO:0000256" key="1">
    <source>
        <dbReference type="ARBA" id="ARBA00004370"/>
    </source>
</evidence>
<evidence type="ECO:0000256" key="8">
    <source>
        <dbReference type="ARBA" id="ARBA00022801"/>
    </source>
</evidence>
<feature type="active site" description="Acyl-ester intermediate" evidence="16">
    <location>
        <position position="341"/>
    </location>
</feature>
<proteinExistence type="inferred from homology"/>
<evidence type="ECO:0000259" key="19">
    <source>
        <dbReference type="Pfam" id="PF03717"/>
    </source>
</evidence>
<comment type="catalytic activity">
    <reaction evidence="16">
        <text>Preferential cleavage: (Ac)2-L-Lys-D-Ala-|-D-Ala. Also transpeptidation of peptidyl-alanyl moieties that are N-acyl substituents of D-alanine.</text>
        <dbReference type="EC" id="3.4.16.4"/>
    </reaction>
</comment>
<dbReference type="InterPro" id="IPR001460">
    <property type="entry name" value="PCN-bd_Tpept"/>
</dbReference>
<evidence type="ECO:0000256" key="5">
    <source>
        <dbReference type="ARBA" id="ARBA00022645"/>
    </source>
</evidence>
<dbReference type="SUPFAM" id="SSF56601">
    <property type="entry name" value="beta-lactamase/transpeptidase-like"/>
    <property type="match status" value="1"/>
</dbReference>
<dbReference type="Proteomes" id="UP001595724">
    <property type="component" value="Unassembled WGS sequence"/>
</dbReference>
<feature type="transmembrane region" description="Helical" evidence="16">
    <location>
        <begin position="58"/>
        <end position="76"/>
    </location>
</feature>
<keyword evidence="3 16" id="KW-0997">Cell inner membrane</keyword>
<evidence type="ECO:0000256" key="10">
    <source>
        <dbReference type="ARBA" id="ARBA00022984"/>
    </source>
</evidence>
<keyword evidence="7 16" id="KW-0812">Transmembrane</keyword>
<keyword evidence="6 16" id="KW-0645">Protease</keyword>
<accession>A0ABV7UQR9</accession>
<comment type="caution">
    <text evidence="20">The sequence shown here is derived from an EMBL/GenBank/DDBJ whole genome shotgun (WGS) entry which is preliminary data.</text>
</comment>
<evidence type="ECO:0000256" key="4">
    <source>
        <dbReference type="ARBA" id="ARBA00022618"/>
    </source>
</evidence>
<feature type="domain" description="Penicillin-binding protein transpeptidase" evidence="18">
    <location>
        <begin position="295"/>
        <end position="591"/>
    </location>
</feature>
<keyword evidence="21" id="KW-1185">Reference proteome</keyword>
<organism evidence="20 21">
    <name type="scientific">Luteimonas notoginsengisoli</name>
    <dbReference type="NCBI Taxonomy" id="1578200"/>
    <lineage>
        <taxon>Bacteria</taxon>
        <taxon>Pseudomonadati</taxon>
        <taxon>Pseudomonadota</taxon>
        <taxon>Gammaproteobacteria</taxon>
        <taxon>Lysobacterales</taxon>
        <taxon>Lysobacteraceae</taxon>
        <taxon>Luteimonas</taxon>
    </lineage>
</organism>
<dbReference type="HAMAP" id="MF_02080">
    <property type="entry name" value="FtsI_transpept"/>
    <property type="match status" value="1"/>
</dbReference>
<dbReference type="EMBL" id="JBHRYF010000001">
    <property type="protein sequence ID" value="MFC3658672.1"/>
    <property type="molecule type" value="Genomic_DNA"/>
</dbReference>
<keyword evidence="15 16" id="KW-0961">Cell wall biogenesis/degradation</keyword>
<keyword evidence="5 16" id="KW-0121">Carboxypeptidase</keyword>
<feature type="domain" description="Penicillin-binding protein dimerisation" evidence="19">
    <location>
        <begin position="103"/>
        <end position="254"/>
    </location>
</feature>
<keyword evidence="14 16" id="KW-0131">Cell cycle</keyword>
<protein>
    <recommendedName>
        <fullName evidence="16">Peptidoglycan D,D-transpeptidase FtsI</fullName>
        <ecNumber evidence="16">3.4.16.4</ecNumber>
    </recommendedName>
    <alternativeName>
        <fullName evidence="16">Penicillin-binding protein 3</fullName>
        <shortName evidence="16">PBP-3</shortName>
    </alternativeName>
</protein>
<dbReference type="SUPFAM" id="SSF56519">
    <property type="entry name" value="Penicillin binding protein dimerisation domain"/>
    <property type="match status" value="1"/>
</dbReference>
<evidence type="ECO:0000256" key="11">
    <source>
        <dbReference type="ARBA" id="ARBA00022989"/>
    </source>
</evidence>
<comment type="similarity">
    <text evidence="16">Belongs to the transpeptidase family. FtsI subfamily.</text>
</comment>
<keyword evidence="8 16" id="KW-0378">Hydrolase</keyword>
<evidence type="ECO:0000256" key="14">
    <source>
        <dbReference type="ARBA" id="ARBA00023306"/>
    </source>
</evidence>
<evidence type="ECO:0000313" key="21">
    <source>
        <dbReference type="Proteomes" id="UP001595724"/>
    </source>
</evidence>
<feature type="region of interest" description="Disordered" evidence="17">
    <location>
        <begin position="619"/>
        <end position="667"/>
    </location>
</feature>
<feature type="region of interest" description="Disordered" evidence="17">
    <location>
        <begin position="1"/>
        <end position="24"/>
    </location>
</feature>
<dbReference type="InterPro" id="IPR037532">
    <property type="entry name" value="FtsI_transpept"/>
</dbReference>
<sequence length="667" mass="71793">MRNRESGIGKSGRSTAGSRESGKRESALVRLLGLFRARAADHEPRPSRRNRAQFNLRGRLKLVVGTLAACAVALLVRAVDLQLVDNAFYQQKADARILREIPIPTSRGMITDRNGEPLAVSTPVASLWANPQELSKYPDRLPQLAEATDLPLDYLTRYVSQRADKEFMYIPRHRRISPGAARRILALNIPGVFSQREYRRFYPQGEAMAHILGFTNIDDEGQEGVELAFDDWLRGKPGAEKVIRDRRGRIVENVDLVRAAEPGKDLTLSIDRRIQYLTYRELKHALLESGASSASAVVLDISTGEVLAMANLPSFNPNAVESGQRESHRNRAVTDLIEPGSTMKPLTVAAALEAGVVTPGTLIDTNPGWMPNGRYRTTDTSNHGVLTVTGVITKSSNVGVSKIVAKLDDQDFYEFLRRFGYGQSTESGFPGEAAGLFPPPSRWSGTTKQTMSYGYGISVTPLQIAHAYAALANGGRMIEPTFVKGQPQETRQVLDPKIAHEVMKMMQTVTEPGGTAKDAAILGYHVAGKTGTARIASGGGYSRRYAAFFAGVVPVDNPRFSMAVVVMDPDPSRRGYYGGRVAGPVFHNVMEGSLRLMDVPPDDIETWLAAQAKAQKKQGIGSLGSGSGNAAGAPAAEAGAAPRATGGRAAASALPSPIPAAPLGGAR</sequence>
<dbReference type="Gene3D" id="3.30.450.330">
    <property type="match status" value="1"/>
</dbReference>
<comment type="subcellular location">
    <subcellularLocation>
        <location evidence="16">Cell inner membrane</location>
        <topology evidence="16">Single-pass membrane protein</topology>
    </subcellularLocation>
    <subcellularLocation>
        <location evidence="1">Membrane</location>
    </subcellularLocation>
</comment>
<dbReference type="InterPro" id="IPR050515">
    <property type="entry name" value="Beta-lactam/transpept"/>
</dbReference>
<evidence type="ECO:0000259" key="18">
    <source>
        <dbReference type="Pfam" id="PF00905"/>
    </source>
</evidence>
<evidence type="ECO:0000256" key="2">
    <source>
        <dbReference type="ARBA" id="ARBA00022475"/>
    </source>
</evidence>